<keyword evidence="2" id="KW-1185">Reference proteome</keyword>
<dbReference type="RefSeq" id="WP_114497068.1">
    <property type="nucleotide sequence ID" value="NZ_QPJW01000004.1"/>
</dbReference>
<organism evidence="1 2">
    <name type="scientific">Fontibacillus phaseoli</name>
    <dbReference type="NCBI Taxonomy" id="1416533"/>
    <lineage>
        <taxon>Bacteria</taxon>
        <taxon>Bacillati</taxon>
        <taxon>Bacillota</taxon>
        <taxon>Bacilli</taxon>
        <taxon>Bacillales</taxon>
        <taxon>Paenibacillaceae</taxon>
        <taxon>Fontibacillus</taxon>
    </lineage>
</organism>
<protein>
    <submittedName>
        <fullName evidence="1">Uncharacterized protein</fullName>
    </submittedName>
</protein>
<proteinExistence type="predicted"/>
<accession>A0A369BE40</accession>
<dbReference type="OrthoDB" id="1991740at2"/>
<comment type="caution">
    <text evidence="1">The sequence shown here is derived from an EMBL/GenBank/DDBJ whole genome shotgun (WGS) entry which is preliminary data.</text>
</comment>
<reference evidence="1 2" key="1">
    <citation type="submission" date="2018-07" db="EMBL/GenBank/DDBJ databases">
        <title>Genomic Encyclopedia of Type Strains, Phase III (KMG-III): the genomes of soil and plant-associated and newly described type strains.</title>
        <authorList>
            <person name="Whitman W."/>
        </authorList>
    </citation>
    <scope>NUCLEOTIDE SEQUENCE [LARGE SCALE GENOMIC DNA]</scope>
    <source>
        <strain evidence="1 2">CECT 8333</strain>
    </source>
</reference>
<gene>
    <name evidence="1" type="ORF">DFP94_104287</name>
</gene>
<name>A0A369BE40_9BACL</name>
<evidence type="ECO:0000313" key="1">
    <source>
        <dbReference type="EMBL" id="RCX19830.1"/>
    </source>
</evidence>
<dbReference type="EMBL" id="QPJW01000004">
    <property type="protein sequence ID" value="RCX19830.1"/>
    <property type="molecule type" value="Genomic_DNA"/>
</dbReference>
<evidence type="ECO:0000313" key="2">
    <source>
        <dbReference type="Proteomes" id="UP000253090"/>
    </source>
</evidence>
<sequence>MNILSNSKFELVLNERGAVKSLILKEDRAGMNWVVDPAYLSKAGFGDADKLFGEWTAVVDGRNVSSAELDPPQIKVENRRRATISYEAYGLKIELQYGLEGDKLHWKITCANPIDSKRVISGFHIWFSLAYIMFRDEDVMRNMEQSCAVFGHLGGDYAKFAAMRRSNGAPHLGIYGTNGRTAALGSLCRYENRFLEQVSPSLDGLLFHRLSLVEDGSSMPESAAVDWIYQDGYGQLVLEAGQSAEWEYVLTPFADQEDFYRQAGEFGHPRWKYTPVLTQGGLFEAELVVPEGEQIREVLVYTVSAETERIEKESVTPQLTRDPRKQDSLRLSLKRDQPGEHKLELYLESGQMDVLVWNVLEPVDRILEKRAEWLCRHNYDPEGKAGRPHAFLPLSNQGESLGKLTFLLMKNSLDKPVPDQVEKAEASAVLDMKRHWFELGNFAKPRKLYGTFYRIFDLDYIAHVFYLLSRMPASLLRLNSPETYLQWAAEVLSVRLNPDCHLGQREKDETGLNGVFTLYIHDLLKDLKASYLQEEHRRLLNLWEEFGVRMETESRRYGGAITEHFYDNAGFGPTCETLLILGKEEEAREYGELILANIGFSNDYRAQNPDRWWEALSYMIHSLWGGMVASSARRAYEHFGDYRYIEAAYRATMAVFNCYDWNVKSTPRRLQPGEAASTFSVAAPNLNMPSLSRNRFGQSVFREASDPLFAALFANASGDDWDMGEELVAYLLGFGTTAYVYRDSNGELHCVNGFLTREQAGDGWIITSYAAYPRRILMLDDKLELCAGPGENLRQARFAEGCLTPAGGVNGSMDA</sequence>
<dbReference type="AlphaFoldDB" id="A0A369BE40"/>
<dbReference type="Proteomes" id="UP000253090">
    <property type="component" value="Unassembled WGS sequence"/>
</dbReference>